<organism evidence="4 5">
    <name type="scientific">Porphyromonas levii</name>
    <dbReference type="NCBI Taxonomy" id="28114"/>
    <lineage>
        <taxon>Bacteria</taxon>
        <taxon>Pseudomonadati</taxon>
        <taxon>Bacteroidota</taxon>
        <taxon>Bacteroidia</taxon>
        <taxon>Bacteroidales</taxon>
        <taxon>Porphyromonadaceae</taxon>
        <taxon>Porphyromonas</taxon>
    </lineage>
</organism>
<dbReference type="STRING" id="1122973.GCA_000379925_00066"/>
<evidence type="ECO:0000256" key="2">
    <source>
        <dbReference type="HAMAP-Rule" id="MF_00674"/>
    </source>
</evidence>
<evidence type="ECO:0000313" key="4">
    <source>
        <dbReference type="EMBL" id="TFH96672.1"/>
    </source>
</evidence>
<dbReference type="PANTHER" id="PTHR37478:SF2">
    <property type="entry name" value="UPF0251 PROTEIN TK0562"/>
    <property type="match status" value="1"/>
</dbReference>
<dbReference type="HAMAP" id="MF_00674">
    <property type="entry name" value="UPF0251"/>
    <property type="match status" value="1"/>
</dbReference>
<keyword evidence="5" id="KW-1185">Reference proteome</keyword>
<reference evidence="4 5" key="1">
    <citation type="submission" date="2019-03" db="EMBL/GenBank/DDBJ databases">
        <title>Porphyromonas levii Isolated from the Uterus of Dairy Cows.</title>
        <authorList>
            <person name="Francis A.M."/>
        </authorList>
    </citation>
    <scope>NUCLEOTIDE SEQUENCE [LARGE SCALE GENOMIC DNA]</scope>
    <source>
        <strain evidence="4 5">AF5678</strain>
    </source>
</reference>
<comment type="caution">
    <text evidence="4">The sequence shown here is derived from an EMBL/GenBank/DDBJ whole genome shotgun (WGS) entry which is preliminary data.</text>
</comment>
<dbReference type="Pfam" id="PF02001">
    <property type="entry name" value="DUF134"/>
    <property type="match status" value="1"/>
</dbReference>
<dbReference type="Pfam" id="PF02579">
    <property type="entry name" value="Nitro_FeMo-Co"/>
    <property type="match status" value="1"/>
</dbReference>
<accession>A0A4Y8WRE5</accession>
<sequence length="229" mass="24907">MARPKSNRLVMKAPSHTGFKPCGKVCGDDRPIQLKLDEYESIRLVDYEGMQQSDAAEAMGVSRPTLTRIYDNARKNVAKALVEGRAITIQGDNLGFDQFKEQKINIRIMNQKIAIPTNEGKLFGHFGKAPQVTIVTVEDGQATKTEVVVAPEHEHGSMPKFIAGHGCTDVICGGLGMHAKEMLNELGIQVHSGAPALPIEEIIEQYLNSSITYGESGCSCTCSHHGHGH</sequence>
<dbReference type="InterPro" id="IPR003731">
    <property type="entry name" value="Di-Nase_FeMo-co_biosynth"/>
</dbReference>
<feature type="domain" description="Dinitrogenase iron-molybdenum cofactor biosynthesis" evidence="3">
    <location>
        <begin position="119"/>
        <end position="207"/>
    </location>
</feature>
<dbReference type="Gene3D" id="3.30.420.130">
    <property type="entry name" value="Dinitrogenase iron-molybdenum cofactor biosynthesis domain"/>
    <property type="match status" value="1"/>
</dbReference>
<dbReference type="InterPro" id="IPR036105">
    <property type="entry name" value="DiNase_FeMo-co_biosyn_sf"/>
</dbReference>
<evidence type="ECO:0000256" key="1">
    <source>
        <dbReference type="ARBA" id="ARBA00009350"/>
    </source>
</evidence>
<name>A0A4Y8WRE5_9PORP</name>
<evidence type="ECO:0000259" key="3">
    <source>
        <dbReference type="Pfam" id="PF02579"/>
    </source>
</evidence>
<dbReference type="RefSeq" id="WP_018357352.1">
    <property type="nucleotide sequence ID" value="NZ_CP197400.1"/>
</dbReference>
<dbReference type="InterPro" id="IPR036388">
    <property type="entry name" value="WH-like_DNA-bd_sf"/>
</dbReference>
<dbReference type="AlphaFoldDB" id="A0A4Y8WRE5"/>
<protein>
    <recommendedName>
        <fullName evidence="2">UPF0251 protein E4P47_01920</fullName>
    </recommendedName>
</protein>
<proteinExistence type="inferred from homology"/>
<gene>
    <name evidence="4" type="ORF">E4P47_01920</name>
</gene>
<dbReference type="OrthoDB" id="280278at2"/>
<dbReference type="Gene3D" id="1.10.10.10">
    <property type="entry name" value="Winged helix-like DNA-binding domain superfamily/Winged helix DNA-binding domain"/>
    <property type="match status" value="1"/>
</dbReference>
<dbReference type="CDD" id="cd00851">
    <property type="entry name" value="MTH1175"/>
    <property type="match status" value="1"/>
</dbReference>
<dbReference type="InterPro" id="IPR033913">
    <property type="entry name" value="MTH1175_dom"/>
</dbReference>
<comment type="similarity">
    <text evidence="1 2">Belongs to the UPF0251 family.</text>
</comment>
<dbReference type="PANTHER" id="PTHR37478">
    <property type="match status" value="1"/>
</dbReference>
<dbReference type="SUPFAM" id="SSF53146">
    <property type="entry name" value="Nitrogenase accessory factor-like"/>
    <property type="match status" value="1"/>
</dbReference>
<dbReference type="InterPro" id="IPR002852">
    <property type="entry name" value="UPF0251"/>
</dbReference>
<dbReference type="EMBL" id="SPNC01000015">
    <property type="protein sequence ID" value="TFH96672.1"/>
    <property type="molecule type" value="Genomic_DNA"/>
</dbReference>
<dbReference type="Proteomes" id="UP000297225">
    <property type="component" value="Unassembled WGS sequence"/>
</dbReference>
<evidence type="ECO:0000313" key="5">
    <source>
        <dbReference type="Proteomes" id="UP000297225"/>
    </source>
</evidence>